<accession>A0ABW6L484</accession>
<reference evidence="1 2" key="1">
    <citation type="submission" date="2024-10" db="EMBL/GenBank/DDBJ databases">
        <title>The Natural Products Discovery Center: Release of the First 8490 Sequenced Strains for Exploring Actinobacteria Biosynthetic Diversity.</title>
        <authorList>
            <person name="Kalkreuter E."/>
            <person name="Kautsar S.A."/>
            <person name="Yang D."/>
            <person name="Bader C.D."/>
            <person name="Teijaro C.N."/>
            <person name="Fluegel L."/>
            <person name="Davis C.M."/>
            <person name="Simpson J.R."/>
            <person name="Lauterbach L."/>
            <person name="Steele A.D."/>
            <person name="Gui C."/>
            <person name="Meng S."/>
            <person name="Li G."/>
            <person name="Viehrig K."/>
            <person name="Ye F."/>
            <person name="Su P."/>
            <person name="Kiefer A.F."/>
            <person name="Nichols A."/>
            <person name="Cepeda A.J."/>
            <person name="Yan W."/>
            <person name="Fan B."/>
            <person name="Jiang Y."/>
            <person name="Adhikari A."/>
            <person name="Zheng C.-J."/>
            <person name="Schuster L."/>
            <person name="Cowan T.M."/>
            <person name="Smanski M.J."/>
            <person name="Chevrette M.G."/>
            <person name="De Carvalho L.P.S."/>
            <person name="Shen B."/>
        </authorList>
    </citation>
    <scope>NUCLEOTIDE SEQUENCE [LARGE SCALE GENOMIC DNA]</scope>
    <source>
        <strain evidence="1 2">NPDC007147</strain>
    </source>
</reference>
<gene>
    <name evidence="1" type="ORF">ACFYNZ_34410</name>
</gene>
<proteinExistence type="predicted"/>
<sequence length="73" mass="7614">MQRLLGGKVGRIANWARGIDPCPVVPRTLPASAGVRSTFPRHTLDGAQVGAALLDLVLQPGLLRGGLADRMAS</sequence>
<protein>
    <submittedName>
        <fullName evidence="1">Uncharacterized protein</fullName>
    </submittedName>
</protein>
<keyword evidence="2" id="KW-1185">Reference proteome</keyword>
<dbReference type="RefSeq" id="WP_388354415.1">
    <property type="nucleotide sequence ID" value="NZ_JBIAFJ010000056.1"/>
</dbReference>
<name>A0ABW6L484_9ACTN</name>
<comment type="caution">
    <text evidence="1">The sequence shown here is derived from an EMBL/GenBank/DDBJ whole genome shotgun (WGS) entry which is preliminary data.</text>
</comment>
<dbReference type="Proteomes" id="UP001601197">
    <property type="component" value="Unassembled WGS sequence"/>
</dbReference>
<organism evidence="1 2">
    <name type="scientific">Streptomyces kebangsaanensis</name>
    <dbReference type="NCBI Taxonomy" id="864058"/>
    <lineage>
        <taxon>Bacteria</taxon>
        <taxon>Bacillati</taxon>
        <taxon>Actinomycetota</taxon>
        <taxon>Actinomycetes</taxon>
        <taxon>Kitasatosporales</taxon>
        <taxon>Streptomycetaceae</taxon>
        <taxon>Streptomyces</taxon>
    </lineage>
</organism>
<evidence type="ECO:0000313" key="1">
    <source>
        <dbReference type="EMBL" id="MFE9174469.1"/>
    </source>
</evidence>
<dbReference type="EMBL" id="JBIAFJ010000056">
    <property type="protein sequence ID" value="MFE9174469.1"/>
    <property type="molecule type" value="Genomic_DNA"/>
</dbReference>
<evidence type="ECO:0000313" key="2">
    <source>
        <dbReference type="Proteomes" id="UP001601197"/>
    </source>
</evidence>